<dbReference type="GO" id="GO:0005388">
    <property type="term" value="F:P-type calcium transporter activity"/>
    <property type="evidence" value="ECO:0007669"/>
    <property type="project" value="TreeGrafter"/>
</dbReference>
<dbReference type="PANTHER" id="PTHR24093:SF509">
    <property type="entry name" value="CALCIUM-TRANSPORTING ATPASE"/>
    <property type="match status" value="1"/>
</dbReference>
<organism evidence="2 3">
    <name type="scientific">Phaseolus coccineus</name>
    <name type="common">Scarlet runner bean</name>
    <name type="synonym">Phaseolus multiflorus</name>
    <dbReference type="NCBI Taxonomy" id="3886"/>
    <lineage>
        <taxon>Eukaryota</taxon>
        <taxon>Viridiplantae</taxon>
        <taxon>Streptophyta</taxon>
        <taxon>Embryophyta</taxon>
        <taxon>Tracheophyta</taxon>
        <taxon>Spermatophyta</taxon>
        <taxon>Magnoliopsida</taxon>
        <taxon>eudicotyledons</taxon>
        <taxon>Gunneridae</taxon>
        <taxon>Pentapetalae</taxon>
        <taxon>rosids</taxon>
        <taxon>fabids</taxon>
        <taxon>Fabales</taxon>
        <taxon>Fabaceae</taxon>
        <taxon>Papilionoideae</taxon>
        <taxon>50 kb inversion clade</taxon>
        <taxon>NPAAA clade</taxon>
        <taxon>indigoferoid/millettioid clade</taxon>
        <taxon>Phaseoleae</taxon>
        <taxon>Phaseolus</taxon>
    </lineage>
</organism>
<reference evidence="2 3" key="1">
    <citation type="submission" date="2024-01" db="EMBL/GenBank/DDBJ databases">
        <title>The genomes of 5 underutilized Papilionoideae crops provide insights into root nodulation and disease resistanc.</title>
        <authorList>
            <person name="Jiang F."/>
        </authorList>
    </citation>
    <scope>NUCLEOTIDE SEQUENCE [LARGE SCALE GENOMIC DNA]</scope>
    <source>
        <strain evidence="2">JINMINGXINNONG_FW02</strain>
        <tissue evidence="2">Leaves</tissue>
    </source>
</reference>
<evidence type="ECO:0000313" key="3">
    <source>
        <dbReference type="Proteomes" id="UP001374584"/>
    </source>
</evidence>
<dbReference type="AlphaFoldDB" id="A0AAN9NBQ3"/>
<keyword evidence="1" id="KW-0460">Magnesium</keyword>
<dbReference type="GO" id="GO:0005886">
    <property type="term" value="C:plasma membrane"/>
    <property type="evidence" value="ECO:0007669"/>
    <property type="project" value="TreeGrafter"/>
</dbReference>
<dbReference type="GO" id="GO:0000166">
    <property type="term" value="F:nucleotide binding"/>
    <property type="evidence" value="ECO:0007669"/>
    <property type="project" value="InterPro"/>
</dbReference>
<dbReference type="Proteomes" id="UP001374584">
    <property type="component" value="Unassembled WGS sequence"/>
</dbReference>
<dbReference type="Gene3D" id="3.40.1110.10">
    <property type="entry name" value="Calcium-transporting ATPase, cytoplasmic domain N"/>
    <property type="match status" value="1"/>
</dbReference>
<dbReference type="EMBL" id="JAYMYR010000004">
    <property type="protein sequence ID" value="KAK7370021.1"/>
    <property type="molecule type" value="Genomic_DNA"/>
</dbReference>
<accession>A0AAN9NBQ3</accession>
<name>A0AAN9NBQ3_PHACN</name>
<protein>
    <submittedName>
        <fullName evidence="2">Uncharacterized protein</fullName>
    </submittedName>
</protein>
<evidence type="ECO:0000313" key="2">
    <source>
        <dbReference type="EMBL" id="KAK7370021.1"/>
    </source>
</evidence>
<gene>
    <name evidence="2" type="ORF">VNO80_12072</name>
</gene>
<sequence>MGSATKICTDKTGTQKVGSPTEKACLLGLMDLGIDEVKQHCQLIHVETFNSEKKRSGILVTMTTQAFAQKSSNGQVNGNIEKLEESGQTLLGILGLQDHCRPEVESSARKLK</sequence>
<comment type="caution">
    <text evidence="2">The sequence shown here is derived from an EMBL/GenBank/DDBJ whole genome shotgun (WGS) entry which is preliminary data.</text>
</comment>
<dbReference type="PANTHER" id="PTHR24093">
    <property type="entry name" value="CATION TRANSPORTING ATPASE"/>
    <property type="match status" value="1"/>
</dbReference>
<proteinExistence type="predicted"/>
<dbReference type="InterPro" id="IPR023299">
    <property type="entry name" value="ATPase_P-typ_cyto_dom_N"/>
</dbReference>
<dbReference type="SUPFAM" id="SSF81660">
    <property type="entry name" value="Metal cation-transporting ATPase, ATP-binding domain N"/>
    <property type="match status" value="1"/>
</dbReference>
<evidence type="ECO:0000256" key="1">
    <source>
        <dbReference type="ARBA" id="ARBA00022842"/>
    </source>
</evidence>
<keyword evidence="3" id="KW-1185">Reference proteome</keyword>